<dbReference type="OrthoDB" id="1431686at2759"/>
<keyword evidence="2" id="KW-0732">Signal</keyword>
<feature type="signal peptide" evidence="2">
    <location>
        <begin position="1"/>
        <end position="28"/>
    </location>
</feature>
<protein>
    <submittedName>
        <fullName evidence="3">Transmembrane protein</fullName>
    </submittedName>
</protein>
<organism evidence="3 4">
    <name type="scientific">Parasponia andersonii</name>
    <name type="common">Sponia andersonii</name>
    <dbReference type="NCBI Taxonomy" id="3476"/>
    <lineage>
        <taxon>Eukaryota</taxon>
        <taxon>Viridiplantae</taxon>
        <taxon>Streptophyta</taxon>
        <taxon>Embryophyta</taxon>
        <taxon>Tracheophyta</taxon>
        <taxon>Spermatophyta</taxon>
        <taxon>Magnoliopsida</taxon>
        <taxon>eudicotyledons</taxon>
        <taxon>Gunneridae</taxon>
        <taxon>Pentapetalae</taxon>
        <taxon>rosids</taxon>
        <taxon>fabids</taxon>
        <taxon>Rosales</taxon>
        <taxon>Cannabaceae</taxon>
        <taxon>Parasponia</taxon>
    </lineage>
</organism>
<keyword evidence="3" id="KW-0472">Membrane</keyword>
<evidence type="ECO:0000313" key="4">
    <source>
        <dbReference type="Proteomes" id="UP000237105"/>
    </source>
</evidence>
<keyword evidence="4" id="KW-1185">Reference proteome</keyword>
<evidence type="ECO:0000256" key="1">
    <source>
        <dbReference type="SAM" id="MobiDB-lite"/>
    </source>
</evidence>
<name>A0A2P5CQ05_PARAD</name>
<gene>
    <name evidence="3" type="ORF">PanWU01x14_133770</name>
</gene>
<feature type="compositionally biased region" description="Basic and acidic residues" evidence="1">
    <location>
        <begin position="54"/>
        <end position="63"/>
    </location>
</feature>
<feature type="compositionally biased region" description="Polar residues" evidence="1">
    <location>
        <begin position="75"/>
        <end position="88"/>
    </location>
</feature>
<dbReference type="EMBL" id="JXTB01000107">
    <property type="protein sequence ID" value="PON63105.1"/>
    <property type="molecule type" value="Genomic_DNA"/>
</dbReference>
<evidence type="ECO:0000256" key="2">
    <source>
        <dbReference type="SAM" id="SignalP"/>
    </source>
</evidence>
<dbReference type="AlphaFoldDB" id="A0A2P5CQ05"/>
<reference evidence="4" key="1">
    <citation type="submission" date="2016-06" db="EMBL/GenBank/DDBJ databases">
        <title>Parallel loss of symbiosis genes in relatives of nitrogen-fixing non-legume Parasponia.</title>
        <authorList>
            <person name="Van Velzen R."/>
            <person name="Holmer R."/>
            <person name="Bu F."/>
            <person name="Rutten L."/>
            <person name="Van Zeijl A."/>
            <person name="Liu W."/>
            <person name="Santuari L."/>
            <person name="Cao Q."/>
            <person name="Sharma T."/>
            <person name="Shen D."/>
            <person name="Roswanjaya Y."/>
            <person name="Wardhani T."/>
            <person name="Kalhor M.S."/>
            <person name="Jansen J."/>
            <person name="Van den Hoogen J."/>
            <person name="Gungor B."/>
            <person name="Hartog M."/>
            <person name="Hontelez J."/>
            <person name="Verver J."/>
            <person name="Yang W.-C."/>
            <person name="Schijlen E."/>
            <person name="Repin R."/>
            <person name="Schilthuizen M."/>
            <person name="Schranz E."/>
            <person name="Heidstra R."/>
            <person name="Miyata K."/>
            <person name="Fedorova E."/>
            <person name="Kohlen W."/>
            <person name="Bisseling T."/>
            <person name="Smit S."/>
            <person name="Geurts R."/>
        </authorList>
    </citation>
    <scope>NUCLEOTIDE SEQUENCE [LARGE SCALE GENOMIC DNA]</scope>
    <source>
        <strain evidence="4">cv. WU1-14</strain>
    </source>
</reference>
<dbReference type="Proteomes" id="UP000237105">
    <property type="component" value="Unassembled WGS sequence"/>
</dbReference>
<accession>A0A2P5CQ05</accession>
<feature type="compositionally biased region" description="Low complexity" evidence="1">
    <location>
        <begin position="39"/>
        <end position="50"/>
    </location>
</feature>
<comment type="caution">
    <text evidence="3">The sequence shown here is derived from an EMBL/GenBank/DDBJ whole genome shotgun (WGS) entry which is preliminary data.</text>
</comment>
<feature type="region of interest" description="Disordered" evidence="1">
    <location>
        <begin position="37"/>
        <end position="88"/>
    </location>
</feature>
<feature type="chain" id="PRO_5015187355" evidence="2">
    <location>
        <begin position="29"/>
        <end position="88"/>
    </location>
</feature>
<sequence length="88" mass="9399">MKAWSRFLAALALSVSLILSSWSCGSRAEARSITKGHLSSASKTASSSQAVKDLQTKSKEAPHKQIGSCFRRIPPSTSNPTQNKSNPP</sequence>
<evidence type="ECO:0000313" key="3">
    <source>
        <dbReference type="EMBL" id="PON63105.1"/>
    </source>
</evidence>
<keyword evidence="3" id="KW-0812">Transmembrane</keyword>
<proteinExistence type="predicted"/>